<feature type="region of interest" description="Disordered" evidence="1">
    <location>
        <begin position="189"/>
        <end position="211"/>
    </location>
</feature>
<organism evidence="2 3">
    <name type="scientific">Amphibalanus amphitrite</name>
    <name type="common">Striped barnacle</name>
    <name type="synonym">Balanus amphitrite</name>
    <dbReference type="NCBI Taxonomy" id="1232801"/>
    <lineage>
        <taxon>Eukaryota</taxon>
        <taxon>Metazoa</taxon>
        <taxon>Ecdysozoa</taxon>
        <taxon>Arthropoda</taxon>
        <taxon>Crustacea</taxon>
        <taxon>Multicrustacea</taxon>
        <taxon>Cirripedia</taxon>
        <taxon>Thoracica</taxon>
        <taxon>Thoracicalcarea</taxon>
        <taxon>Balanomorpha</taxon>
        <taxon>Balanoidea</taxon>
        <taxon>Balanidae</taxon>
        <taxon>Amphibalaninae</taxon>
        <taxon>Amphibalanus</taxon>
    </lineage>
</organism>
<dbReference type="OrthoDB" id="8064881at2759"/>
<dbReference type="Proteomes" id="UP000440578">
    <property type="component" value="Unassembled WGS sequence"/>
</dbReference>
<evidence type="ECO:0000313" key="3">
    <source>
        <dbReference type="Proteomes" id="UP000440578"/>
    </source>
</evidence>
<gene>
    <name evidence="2" type="ORF">FJT64_008812</name>
</gene>
<name>A0A6A4VIG9_AMPAM</name>
<keyword evidence="3" id="KW-1185">Reference proteome</keyword>
<protein>
    <submittedName>
        <fullName evidence="2">Uncharacterized protein</fullName>
    </submittedName>
</protein>
<sequence>MEGELFLRDAETKDLRNKISSQETTIKSLKEQLDGIDTNGRKNSLILKCDEFGKREREEDIEGKVISILNHRFRDVRVARQDIQTTHRLQGDSTVIVNFLKTKLKEEIYERRMNQVRAPNRGDRLAAPLYVNESLSATNKEIFKALLEAKKRGKIYTVYTRRGTVFYKLDRESAGRRVCEVDEATSIRDGSSRDAAGRRPADRSGAAAAAAGAGCGPERWWRRWRRRQRWWRFRGTPSVGIRWFDGGAATRRR</sequence>
<feature type="compositionally biased region" description="Basic and acidic residues" evidence="1">
    <location>
        <begin position="190"/>
        <end position="202"/>
    </location>
</feature>
<reference evidence="2 3" key="1">
    <citation type="submission" date="2019-07" db="EMBL/GenBank/DDBJ databases">
        <title>Draft genome assembly of a fouling barnacle, Amphibalanus amphitrite (Darwin, 1854): The first reference genome for Thecostraca.</title>
        <authorList>
            <person name="Kim W."/>
        </authorList>
    </citation>
    <scope>NUCLEOTIDE SEQUENCE [LARGE SCALE GENOMIC DNA]</scope>
    <source>
        <strain evidence="2">SNU_AA5</strain>
        <tissue evidence="2">Soma without cirri and trophi</tissue>
    </source>
</reference>
<dbReference type="EMBL" id="VIIS01001752">
    <property type="protein sequence ID" value="KAF0293373.1"/>
    <property type="molecule type" value="Genomic_DNA"/>
</dbReference>
<proteinExistence type="predicted"/>
<accession>A0A6A4VIG9</accession>
<evidence type="ECO:0000313" key="2">
    <source>
        <dbReference type="EMBL" id="KAF0293373.1"/>
    </source>
</evidence>
<evidence type="ECO:0000256" key="1">
    <source>
        <dbReference type="SAM" id="MobiDB-lite"/>
    </source>
</evidence>
<comment type="caution">
    <text evidence="2">The sequence shown here is derived from an EMBL/GenBank/DDBJ whole genome shotgun (WGS) entry which is preliminary data.</text>
</comment>
<dbReference type="AlphaFoldDB" id="A0A6A4VIG9"/>